<dbReference type="OrthoDB" id="9993072at2759"/>
<gene>
    <name evidence="2" type="ORF">BpHYR1_017690</name>
</gene>
<dbReference type="Proteomes" id="UP000276133">
    <property type="component" value="Unassembled WGS sequence"/>
</dbReference>
<feature type="domain" description="C2H2-type" evidence="1">
    <location>
        <begin position="312"/>
        <end position="335"/>
    </location>
</feature>
<keyword evidence="3" id="KW-1185">Reference proteome</keyword>
<comment type="caution">
    <text evidence="2">The sequence shown here is derived from an EMBL/GenBank/DDBJ whole genome shotgun (WGS) entry which is preliminary data.</text>
</comment>
<evidence type="ECO:0000313" key="3">
    <source>
        <dbReference type="Proteomes" id="UP000276133"/>
    </source>
</evidence>
<dbReference type="SMART" id="SM00355">
    <property type="entry name" value="ZnF_C2H2"/>
    <property type="match status" value="3"/>
</dbReference>
<proteinExistence type="predicted"/>
<dbReference type="EMBL" id="REGN01001835">
    <property type="protein sequence ID" value="RNA32164.1"/>
    <property type="molecule type" value="Genomic_DNA"/>
</dbReference>
<evidence type="ECO:0000313" key="2">
    <source>
        <dbReference type="EMBL" id="RNA32164.1"/>
    </source>
</evidence>
<feature type="domain" description="C2H2-type" evidence="1">
    <location>
        <begin position="175"/>
        <end position="199"/>
    </location>
</feature>
<feature type="domain" description="C2H2-type" evidence="1">
    <location>
        <begin position="348"/>
        <end position="372"/>
    </location>
</feature>
<accession>A0A3M7S8M5</accession>
<protein>
    <recommendedName>
        <fullName evidence="1">C2H2-type domain-containing protein</fullName>
    </recommendedName>
</protein>
<dbReference type="InterPro" id="IPR013087">
    <property type="entry name" value="Znf_C2H2_type"/>
</dbReference>
<sequence>MLDEFDEIEYDPVYEISDYKGSYPIIQLNKVRRDINSTIEFEIKRKCAIFTKDIINYKLLDKKPEEFDEQKTFHIDQQQNPFLHKTLNIDEEDLIISTQENNTIEQNKSESELSIPESSFNPPDPFYKKNLTTVDKEIQSLNKSLLLQHGCDKWCYRNLPSKYEISESEKENLIYICDFCHFDTEDEKIIKEHLSEKEHGSASEFLREAKSSDQTSNGSASKVLSYDEYFKSAFDSKRKITFITKRYSVKNKILDEFNRFEVLCPKCHCHFGHEILAACLHFKSSHSATLTDEIYSIGELIRTDSFEIKKVHSCITCCVQFKKLSDLAQHLENSHHFPGSQKNETNIFLCPFDNCGYKSSKFFSFKNHTIQHPFFNNPNVGKFNGIKVKVGIYSSPKAYFHIPTTIEKTKTDKNNELEAVIKE</sequence>
<reference evidence="2 3" key="1">
    <citation type="journal article" date="2018" name="Sci. Rep.">
        <title>Genomic signatures of local adaptation to the degree of environmental predictability in rotifers.</title>
        <authorList>
            <person name="Franch-Gras L."/>
            <person name="Hahn C."/>
            <person name="Garcia-Roger E.M."/>
            <person name="Carmona M.J."/>
            <person name="Serra M."/>
            <person name="Gomez A."/>
        </authorList>
    </citation>
    <scope>NUCLEOTIDE SEQUENCE [LARGE SCALE GENOMIC DNA]</scope>
    <source>
        <strain evidence="2">HYR1</strain>
    </source>
</reference>
<dbReference type="AlphaFoldDB" id="A0A3M7S8M5"/>
<organism evidence="2 3">
    <name type="scientific">Brachionus plicatilis</name>
    <name type="common">Marine rotifer</name>
    <name type="synonym">Brachionus muelleri</name>
    <dbReference type="NCBI Taxonomy" id="10195"/>
    <lineage>
        <taxon>Eukaryota</taxon>
        <taxon>Metazoa</taxon>
        <taxon>Spiralia</taxon>
        <taxon>Gnathifera</taxon>
        <taxon>Rotifera</taxon>
        <taxon>Eurotatoria</taxon>
        <taxon>Monogononta</taxon>
        <taxon>Pseudotrocha</taxon>
        <taxon>Ploima</taxon>
        <taxon>Brachionidae</taxon>
        <taxon>Brachionus</taxon>
    </lineage>
</organism>
<evidence type="ECO:0000259" key="1">
    <source>
        <dbReference type="SMART" id="SM00355"/>
    </source>
</evidence>
<name>A0A3M7S8M5_BRAPC</name>